<evidence type="ECO:0000256" key="1">
    <source>
        <dbReference type="SAM" id="MobiDB-lite"/>
    </source>
</evidence>
<keyword evidence="4" id="KW-1185">Reference proteome</keyword>
<dbReference type="AlphaFoldDB" id="A0ABD5R821"/>
<reference evidence="3 4" key="1">
    <citation type="journal article" date="2019" name="Int. J. Syst. Evol. Microbiol.">
        <title>The Global Catalogue of Microorganisms (GCM) 10K type strain sequencing project: providing services to taxonomists for standard genome sequencing and annotation.</title>
        <authorList>
            <consortium name="The Broad Institute Genomics Platform"/>
            <consortium name="The Broad Institute Genome Sequencing Center for Infectious Disease"/>
            <person name="Wu L."/>
            <person name="Ma J."/>
        </authorList>
    </citation>
    <scope>NUCLEOTIDE SEQUENCE [LARGE SCALE GENOMIC DNA]</scope>
    <source>
        <strain evidence="3 4">CGMCC 1.12237</strain>
    </source>
</reference>
<feature type="compositionally biased region" description="Acidic residues" evidence="1">
    <location>
        <begin position="250"/>
        <end position="262"/>
    </location>
</feature>
<keyword evidence="2" id="KW-0472">Membrane</keyword>
<comment type="caution">
    <text evidence="3">The sequence shown here is derived from an EMBL/GenBank/DDBJ whole genome shotgun (WGS) entry which is preliminary data.</text>
</comment>
<gene>
    <name evidence="3" type="ORF">ACFPJ5_04135</name>
</gene>
<feature type="transmembrane region" description="Helical" evidence="2">
    <location>
        <begin position="214"/>
        <end position="235"/>
    </location>
</feature>
<sequence>MNRRLLAVAGLVFLMLTSGCLGFFGASDVPDEQLNEPPAEPYDWDTDRDAYIVVHENTTFQAVYRTNESRMELFRRDGFGGRNSIPVSALRVRYPNGTVLEGSEIRTRGGNVTSSRDEVVVERPNDIPNGTVWQLGVTSESSPKRFALPTFVKGSYEVVLPPNRRVDFPIFGTVRPPGSETSIDDQSRTHIVWSGENEVSADSIAVQFYLQRDLTIFAGIALLLTVVGGGGLLYYRRQIQQLRERREELGLDVETGDDDLDDGPPPGMG</sequence>
<dbReference type="PROSITE" id="PS51257">
    <property type="entry name" value="PROKAR_LIPOPROTEIN"/>
    <property type="match status" value="1"/>
</dbReference>
<feature type="region of interest" description="Disordered" evidence="1">
    <location>
        <begin position="250"/>
        <end position="269"/>
    </location>
</feature>
<evidence type="ECO:0000313" key="4">
    <source>
        <dbReference type="Proteomes" id="UP001596201"/>
    </source>
</evidence>
<keyword evidence="2" id="KW-1133">Transmembrane helix</keyword>
<dbReference type="RefSeq" id="WP_227228527.1">
    <property type="nucleotide sequence ID" value="NZ_JAJCVJ010000001.1"/>
</dbReference>
<organism evidence="3 4">
    <name type="scientific">Salinirubrum litoreum</name>
    <dbReference type="NCBI Taxonomy" id="1126234"/>
    <lineage>
        <taxon>Archaea</taxon>
        <taxon>Methanobacteriati</taxon>
        <taxon>Methanobacteriota</taxon>
        <taxon>Stenosarchaea group</taxon>
        <taxon>Halobacteria</taxon>
        <taxon>Halobacteriales</taxon>
        <taxon>Haloferacaceae</taxon>
        <taxon>Salinirubrum</taxon>
    </lineage>
</organism>
<protein>
    <submittedName>
        <fullName evidence="3">DUF5803 family protein</fullName>
    </submittedName>
</protein>
<dbReference type="EMBL" id="JBHSKX010000001">
    <property type="protein sequence ID" value="MFC5366114.1"/>
    <property type="molecule type" value="Genomic_DNA"/>
</dbReference>
<dbReference type="Proteomes" id="UP001596201">
    <property type="component" value="Unassembled WGS sequence"/>
</dbReference>
<proteinExistence type="predicted"/>
<dbReference type="InterPro" id="IPR043826">
    <property type="entry name" value="DUF5803"/>
</dbReference>
<dbReference type="Pfam" id="PF19119">
    <property type="entry name" value="DUF5803"/>
    <property type="match status" value="1"/>
</dbReference>
<evidence type="ECO:0000256" key="2">
    <source>
        <dbReference type="SAM" id="Phobius"/>
    </source>
</evidence>
<name>A0ABD5R821_9EURY</name>
<keyword evidence="2" id="KW-0812">Transmembrane</keyword>
<accession>A0ABD5R821</accession>
<evidence type="ECO:0000313" key="3">
    <source>
        <dbReference type="EMBL" id="MFC5366114.1"/>
    </source>
</evidence>